<name>K1T1T3_9ZZZZ</name>
<evidence type="ECO:0000313" key="1">
    <source>
        <dbReference type="EMBL" id="EKC53461.1"/>
    </source>
</evidence>
<organism evidence="1">
    <name type="scientific">human gut metagenome</name>
    <dbReference type="NCBI Taxonomy" id="408170"/>
    <lineage>
        <taxon>unclassified sequences</taxon>
        <taxon>metagenomes</taxon>
        <taxon>organismal metagenomes</taxon>
    </lineage>
</organism>
<dbReference type="AlphaFoldDB" id="K1T1T3"/>
<accession>K1T1T3</accession>
<sequence>LYDGTGNVMRRVESLKGLGVTPKKQIKELDNL</sequence>
<dbReference type="EMBL" id="AJWZ01008674">
    <property type="protein sequence ID" value="EKC53461.1"/>
    <property type="molecule type" value="Genomic_DNA"/>
</dbReference>
<comment type="caution">
    <text evidence="1">The sequence shown here is derived from an EMBL/GenBank/DDBJ whole genome shotgun (WGS) entry which is preliminary data.</text>
</comment>
<gene>
    <name evidence="1" type="ORF">OBE_12583</name>
</gene>
<protein>
    <submittedName>
        <fullName evidence="1">Uncharacterized protein</fullName>
    </submittedName>
</protein>
<reference evidence="1" key="1">
    <citation type="journal article" date="2013" name="Environ. Microbiol.">
        <title>Microbiota from the distal guts of lean and obese adolescents exhibit partial functional redundancy besides clear differences in community structure.</title>
        <authorList>
            <person name="Ferrer M."/>
            <person name="Ruiz A."/>
            <person name="Lanza F."/>
            <person name="Haange S.B."/>
            <person name="Oberbach A."/>
            <person name="Till H."/>
            <person name="Bargiela R."/>
            <person name="Campoy C."/>
            <person name="Segura M.T."/>
            <person name="Richter M."/>
            <person name="von Bergen M."/>
            <person name="Seifert J."/>
            <person name="Suarez A."/>
        </authorList>
    </citation>
    <scope>NUCLEOTIDE SEQUENCE</scope>
</reference>
<feature type="non-terminal residue" evidence="1">
    <location>
        <position position="1"/>
    </location>
</feature>
<proteinExistence type="predicted"/>